<dbReference type="AlphaFoldDB" id="A0A655ABS1"/>
<dbReference type="EMBL" id="CNGE01000281">
    <property type="protein sequence ID" value="CKS38726.1"/>
    <property type="molecule type" value="Genomic_DNA"/>
</dbReference>
<name>A0A655ABS1_MYCTX</name>
<evidence type="ECO:0000313" key="2">
    <source>
        <dbReference type="Proteomes" id="UP000048948"/>
    </source>
</evidence>
<sequence>MRHLQRSVAHLAGLLTEDGTQQPLLRRQLGLTLRGDLADQDVPVANLGTDAHDAPLIQVGEHLVGDVRDVAGDLLRTQLGVASIDLMLLDVDRGEHVLFDQAVGQDDRVLVVVALPRHDGHQQVLAQRHLAVVSTGTVGDHLTGLDSVARVHDGALVGASAVVGPGKLAHPVGTPGAVVVHHSDVVGRHLLDDAAFFGDDDVAGVDRRAQLHPGAHQRGLATDQRHRLALHVCPHEGTVGVVVLQEGNHRGGHRHHLAGRDVHVVHLRRGHVLHLARLAADQHARLDEATVRIDRRIGLCHHVAVLLVGGQVHDLVANHAVDHLAVRRFDEPERVDPRVHRQRADQTDVGPLRGFDRAHPAVVRRVHVADLQPGTLT</sequence>
<organism evidence="1 2">
    <name type="scientific">Mycobacterium tuberculosis</name>
    <dbReference type="NCBI Taxonomy" id="1773"/>
    <lineage>
        <taxon>Bacteria</taxon>
        <taxon>Bacillati</taxon>
        <taxon>Actinomycetota</taxon>
        <taxon>Actinomycetes</taxon>
        <taxon>Mycobacteriales</taxon>
        <taxon>Mycobacteriaceae</taxon>
        <taxon>Mycobacterium</taxon>
        <taxon>Mycobacterium tuberculosis complex</taxon>
    </lineage>
</organism>
<evidence type="ECO:0000313" key="1">
    <source>
        <dbReference type="EMBL" id="CKS38726.1"/>
    </source>
</evidence>
<protein>
    <submittedName>
        <fullName evidence="1">Uncharacterized protein</fullName>
    </submittedName>
</protein>
<reference evidence="1 2" key="1">
    <citation type="submission" date="2015-03" db="EMBL/GenBank/DDBJ databases">
        <authorList>
            <consortium name="Pathogen Informatics"/>
        </authorList>
    </citation>
    <scope>NUCLEOTIDE SEQUENCE [LARGE SCALE GENOMIC DNA]</scope>
    <source>
        <strain evidence="1 2">Bir 172</strain>
    </source>
</reference>
<dbReference type="Proteomes" id="UP000048948">
    <property type="component" value="Unassembled WGS sequence"/>
</dbReference>
<gene>
    <name evidence="1" type="ORF">ERS027646_01764</name>
</gene>
<accession>A0A655ABS1</accession>
<proteinExistence type="predicted"/>